<evidence type="ECO:0000313" key="3">
    <source>
        <dbReference type="Proteomes" id="UP000297910"/>
    </source>
</evidence>
<name>A0A4Z1F3U4_9HELO</name>
<feature type="compositionally biased region" description="Acidic residues" evidence="1">
    <location>
        <begin position="206"/>
        <end position="223"/>
    </location>
</feature>
<comment type="caution">
    <text evidence="2">The sequence shown here is derived from an EMBL/GenBank/DDBJ whole genome shotgun (WGS) entry which is preliminary data.</text>
</comment>
<dbReference type="AlphaFoldDB" id="A0A4Z1F3U4"/>
<sequence length="263" mass="29438">MQFVAAPTPNHTVAPSIRSSIKATGGLCRVQFEIVPRRISQIDRIPIIVHTLSREVIHLNISIESIVGDLIDKIHNITNCKLVSYGIEPVFLVFCSRGRPRSHEAQKYMPQTAAQKRLLEHYVAIQENCGGKRAAISADANTNIVQDIEADTFNAEDWDTENAFIFNLQMINGLASEIVLGMKPPPCPITMAVRKEYHCPLLSVQNDEEEENNDNSDEEEEEENCRKVFEVTTDQSGAKVNFAPVDHMTERLGSIIQLPDDDV</sequence>
<reference evidence="2 3" key="1">
    <citation type="submission" date="2017-12" db="EMBL/GenBank/DDBJ databases">
        <title>Comparative genomics of Botrytis spp.</title>
        <authorList>
            <person name="Valero-Jimenez C.A."/>
            <person name="Tapia P."/>
            <person name="Veloso J."/>
            <person name="Silva-Moreno E."/>
            <person name="Staats M."/>
            <person name="Valdes J.H."/>
            <person name="Van Kan J.A.L."/>
        </authorList>
    </citation>
    <scope>NUCLEOTIDE SEQUENCE [LARGE SCALE GENOMIC DNA]</scope>
    <source>
        <strain evidence="2 3">Bp0003</strain>
    </source>
</reference>
<evidence type="ECO:0000256" key="1">
    <source>
        <dbReference type="SAM" id="MobiDB-lite"/>
    </source>
</evidence>
<organism evidence="2 3">
    <name type="scientific">Botrytis paeoniae</name>
    <dbReference type="NCBI Taxonomy" id="278948"/>
    <lineage>
        <taxon>Eukaryota</taxon>
        <taxon>Fungi</taxon>
        <taxon>Dikarya</taxon>
        <taxon>Ascomycota</taxon>
        <taxon>Pezizomycotina</taxon>
        <taxon>Leotiomycetes</taxon>
        <taxon>Helotiales</taxon>
        <taxon>Sclerotiniaceae</taxon>
        <taxon>Botrytis</taxon>
    </lineage>
</organism>
<feature type="region of interest" description="Disordered" evidence="1">
    <location>
        <begin position="202"/>
        <end position="226"/>
    </location>
</feature>
<proteinExistence type="predicted"/>
<dbReference type="Proteomes" id="UP000297910">
    <property type="component" value="Unassembled WGS sequence"/>
</dbReference>
<dbReference type="EMBL" id="PQXI01000515">
    <property type="protein sequence ID" value="TGO16131.1"/>
    <property type="molecule type" value="Genomic_DNA"/>
</dbReference>
<accession>A0A4Z1F3U4</accession>
<protein>
    <submittedName>
        <fullName evidence="2">Uncharacterized protein</fullName>
    </submittedName>
</protein>
<gene>
    <name evidence="2" type="ORF">BPAE_0517g00020</name>
</gene>
<evidence type="ECO:0000313" key="2">
    <source>
        <dbReference type="EMBL" id="TGO16131.1"/>
    </source>
</evidence>
<keyword evidence="3" id="KW-1185">Reference proteome</keyword>